<dbReference type="GO" id="GO:0008270">
    <property type="term" value="F:zinc ion binding"/>
    <property type="evidence" value="ECO:0007669"/>
    <property type="project" value="UniProtKB-UniRule"/>
</dbReference>
<keyword evidence="7 8" id="KW-0804">Transcription</keyword>
<evidence type="ECO:0000256" key="3">
    <source>
        <dbReference type="ARBA" id="ARBA00022679"/>
    </source>
</evidence>
<dbReference type="Pfam" id="PF05000">
    <property type="entry name" value="RNA_pol_Rpb1_4"/>
    <property type="match status" value="1"/>
</dbReference>
<dbReference type="HAMAP" id="MF_01324">
    <property type="entry name" value="RNApol_bact_RpoC2"/>
    <property type="match status" value="1"/>
</dbReference>
<dbReference type="Gene3D" id="1.10.1790.20">
    <property type="match status" value="1"/>
</dbReference>
<dbReference type="GO" id="GO:0003899">
    <property type="term" value="F:DNA-directed RNA polymerase activity"/>
    <property type="evidence" value="ECO:0007669"/>
    <property type="project" value="UniProtKB-UniRule"/>
</dbReference>
<keyword evidence="5 8" id="KW-0479">Metal-binding</keyword>
<organism evidence="12">
    <name type="scientific">Chlorotetraedron incus</name>
    <dbReference type="NCBI Taxonomy" id="162317"/>
    <lineage>
        <taxon>Eukaryota</taxon>
        <taxon>Viridiplantae</taxon>
        <taxon>Chlorophyta</taxon>
        <taxon>core chlorophytes</taxon>
        <taxon>Chlorophyceae</taxon>
        <taxon>CS clade</taxon>
        <taxon>Sphaeropleales</taxon>
        <taxon>Neochloridaceae</taxon>
        <taxon>Chlorotetraedron</taxon>
    </lineage>
</organism>
<dbReference type="Pfam" id="PF04983">
    <property type="entry name" value="RNA_pol_Rpb1_3"/>
    <property type="match status" value="1"/>
</dbReference>
<comment type="subunit">
    <text evidence="8">In plastids the minimal PEP RNA polymerase catalytic core is composed of four subunits: alpha, beta, beta', and beta''. When a (nuclear-encoded) sigma factor is associated with the core the holoenzyme is formed, which can initiate transcription.</text>
</comment>
<accession>A0A140HAA2</accession>
<keyword evidence="2 12" id="KW-0934">Plastid</keyword>
<comment type="cofactor">
    <cofactor evidence="8">
        <name>Zn(2+)</name>
        <dbReference type="ChEBI" id="CHEBI:29105"/>
    </cofactor>
    <text evidence="8">Binds 1 Zn(2+) ion per subunit.</text>
</comment>
<keyword evidence="1 8" id="KW-0240">DNA-directed RNA polymerase</keyword>
<dbReference type="PANTHER" id="PTHR19376">
    <property type="entry name" value="DNA-DIRECTED RNA POLYMERASE"/>
    <property type="match status" value="1"/>
</dbReference>
<evidence type="ECO:0000259" key="9">
    <source>
        <dbReference type="Pfam" id="PF04983"/>
    </source>
</evidence>
<dbReference type="CDD" id="cd02655">
    <property type="entry name" value="RNAP_beta'_C"/>
    <property type="match status" value="1"/>
</dbReference>
<dbReference type="RefSeq" id="YP_009238223.1">
    <property type="nucleotide sequence ID" value="NC_029673.1"/>
</dbReference>
<keyword evidence="6 8" id="KW-0862">Zinc</keyword>
<feature type="binding site" evidence="8">
    <location>
        <position position="403"/>
    </location>
    <ligand>
        <name>Zn(2+)</name>
        <dbReference type="ChEBI" id="CHEBI:29105"/>
    </ligand>
</feature>
<reference evidence="12" key="1">
    <citation type="submission" date="2015-06" db="EMBL/GenBank/DDBJ databases">
        <title>Chloroplast phylogenomic data from the green algal order Sphaeropleales (Chlorophyceae, Chlorophyta) reveal complex patterns of sequence evolution.</title>
        <authorList>
            <person name="Fucikova K."/>
            <person name="Lewis P.O."/>
            <person name="Lewis L.A."/>
        </authorList>
    </citation>
    <scope>NUCLEOTIDE SEQUENCE</scope>
    <source>
        <strain evidence="12">SAG 43.81</strain>
    </source>
</reference>
<evidence type="ECO:0000259" key="10">
    <source>
        <dbReference type="Pfam" id="PF04998"/>
    </source>
</evidence>
<evidence type="ECO:0000256" key="8">
    <source>
        <dbReference type="HAMAP-Rule" id="MF_01324"/>
    </source>
</evidence>
<evidence type="ECO:0000256" key="1">
    <source>
        <dbReference type="ARBA" id="ARBA00022478"/>
    </source>
</evidence>
<evidence type="ECO:0000256" key="6">
    <source>
        <dbReference type="ARBA" id="ARBA00022833"/>
    </source>
</evidence>
<dbReference type="InterPro" id="IPR045867">
    <property type="entry name" value="DNA-dir_RpoC_beta_prime"/>
</dbReference>
<sequence>MQIFCNSFKRKSLEPSFLSLKLFLKQSFKSRFKKYKAKEEKKISGLCNTLPNVLLEKQFKKSQTTKISKETIVKNYQKNSENLSIFWNCTFDKGRLKSFVSWFLKTYGEHKTIELLEQLKNLGFGYATKAGISLGIDDLKIPPQKFELLYNAEYKIQEGIRKYRNGQITAVERLQQLIDTWNETSENLKQEVIRYFEITDIFNPVYMMAFSGARGNVSQVRQLVGMRGLMSDPQGNIIDFPIQSNFREGLTLTEYIISTYGARKGIVDTALRTATAGYLTRRLVDVAQHVMISEFDCKTTRGIFLFDMKDGNQTIYSFPNRLVGRVLANDIFVSDSFSFEENKTTGFAEQNQSLNKKHNKTKIGYRNQEISSSLAASIAKITKKAFVRSALTCETRQLVCQLCYGWSLSNNKLVSLGEAVGVIAAQSIGEPGTQLTMRTFHTGGVFSGGLTDQIIAPYDGYVEYFEAIPGTCIRTPQGQIAFLTKAEGSFFIQKKLDGVGFEASDFKTKFQKQNINTENLESRKKTELYKIPGFAILFARNKQQVSKKQIVAQFSTVSQQKTQRGNAEQTVYADLTGQIYYNQIDLLEQKNVKLLDDVLWKTNDWAKIWILSGKIYYDPLTSNAFPKKGDFINKNSVFQKVNWYSLNQSFFEVSSNITENLEKQQKSKLVNNKKSKSTLYSQNKLFTRKIPNFEINNSFWGGAPKRTEKSIGFFNRRLKSSKNLKKVNTLNSPGLQPKNFYKQSIQFPKKVESLNITKTTLFSKNIKNNILESISKIVDLDNFSLLNLEENIPNSNISLTQNMFNYSNYLFMKFFNRNKVSKKIFLYQNFWKKSKQNVIPTTNQIQGVKSKHWSNSFSFTTVSRRQHKNQEIMSYKLLEMNGPNPFFYPYNTRIHSSVFKKLNRIDLLSNRFHKKISKKFSKSKEEQIRNLMNPFVIKSSIPNFFRKKTIQKKLLNKKIPFLPFLLSNSFSSNNSAFEASFFIKTKTSQNIYPKDLMSLSNEASNAFNFVKSTQSLKNKAFYRKTKHLNTLNMISHPLFKNIHNYNLTLSHDLNKKQKRIFLNSVKTNNSKPLVLKFSDFQKSSLWNNKKNGKKSNSKNKIDVEKNFQNYVMKTPLLFVPLTNVAFKKLGYTFSVPFYRFSTIQQTAQSKTKTIQSIPKSKNMKFQTKADQFFSFFPLTNSSEFSLNFSVFETKFKNKVQPKIWNSKIDFFSVNDPGKSFQKLSLGNTQQWGPFPNLAFNWFPFEYKTIHNGIFIWPKNNSLNFLSLQNNFWIQKKRWITNGTSVKKKEKKTSDWFISLQFKDSSQNIRRVSNINLCLKSETFKTKRLNKIIQNSFKKRIFKKQNQKSFYIKTSAYLNFSLLNNSTTNNNQFNQKWIKINSNLRWRHVLSSKKTAILVTKKQAKNRLVFEPSFFSFAKKVQNHKNFQKSNLNSHYKNNNPKITKFSVYTQDFYWIPQENFRFSSFSKDNKRTQYIFNNNLRENSPIYLSNRQGNKKVFAPGISGLTRIYNPIQKTNSLKRNAFLISCFNKKAKLSLFTNKIQKKNISKNKSLKTLINYHFSKISKKSNSILNLSIRNQMIFNLKKKFFFKKLNKNELKKQKDASNDLNNIKSKPMFFEKNSNAQLSFKKNHFSQTKQKNYLIAQLPNQSTFFSCLPYSQSSKEQNFKSFNGYNQSEFEAIVKPGWVYVLTIQNSQNLMPIQNLHQIFVDAGKKIINDICFEQNKIYIENFILDSFSEGSFSYLKQEIGKMNEKQEQNYSPLTSPIQEKIKISKKLTNKKCRFFKIHTQKIFHGEINKSEFVSKFENFSENLKARSIDKTSLKSSNSIQNPKLALLFRPIFHKILPNPQYHKTEIYRVHKKLTHSSFSSLLYKDYHSNLFNKQSSKHKFLSQFPSLDFKIRSISFVLKAPLLQLPKNYASKKSLTHKLQPYLNTLQSKQLKIDPKTTNNEISPVNKYLFNQKQKFLSTFKLTSGRNLNMKKYLNLRKKDLNGFIQYFSPLSDEPIFYSAHAIHSFPLQFLNSKPLGFQSVFNIPLVRLNSSGAFKERNQSEINSDAFYWLMKKNQIRNNLDLFANVQQKKNKNKTKYNNLQSLFSMHSLYSLPYFEWSLGKKEAYLANQRLLGSSFLKNRVNNIVKSPTSKKNWCSNYSKVKLHVKNSLQNSSGKYKNNFRFYKANHVLTSQAFASTNFLSPFQGELLTKSSDLDTWWNLFGDASITNKKKMPKHHVFLTKKDMFSVYLPTFDSLTSNFEDSFETSDFETKFQKQKQTQNEKQKNDITYKIMNPNFSNKIMYQNRSIQNQKQQNKMKLFETIFNKHQNLDKLEFDLNKNAKKFKIENFVTKYQNKLYKLKGLSIGQGSRKSKLRLGNFLLRGDLLYTNKSIDKTGQILHFNSIKVTLRHAQPFLISPKGILHVHHGDFIYRNAPVITLPFETLTTGDIVQGIPKVEQYLEARTTQNGRFFLYSLPVLLQGIFERYRTKLPLEQAVTQSFLKIQQIIVDGVQRVYRSQGVSIADKHLEVIVKQMTSKVQIIHGGQTGFFPGELVDLEIVERVNKFLMVKIRYEPIVLGITRASLEVDSFLSAASFQQTTKILSKASLYKKKDFLKGLKENLLVGNLIPAGTGYMNAFKIE</sequence>
<dbReference type="GO" id="GO:0000428">
    <property type="term" value="C:DNA-directed RNA polymerase complex"/>
    <property type="evidence" value="ECO:0007669"/>
    <property type="project" value="UniProtKB-KW"/>
</dbReference>
<feature type="binding site" evidence="8">
    <location>
        <position position="393"/>
    </location>
    <ligand>
        <name>Zn(2+)</name>
        <dbReference type="ChEBI" id="CHEBI:29105"/>
    </ligand>
</feature>
<dbReference type="Gene3D" id="1.10.132.30">
    <property type="match status" value="1"/>
</dbReference>
<geneLocation type="chloroplast" evidence="12"/>
<gene>
    <name evidence="8 12" type="primary">rpoC2</name>
    <name evidence="12" type="ORF">VU22_15</name>
</gene>
<dbReference type="NCBIfam" id="TIGR02388">
    <property type="entry name" value="rpoC2_cyan"/>
    <property type="match status" value="1"/>
</dbReference>
<keyword evidence="3 8" id="KW-0808">Transferase</keyword>
<comment type="subcellular location">
    <subcellularLocation>
        <location evidence="8">Plastid</location>
        <location evidence="8">Chloroplast</location>
    </subcellularLocation>
</comment>
<dbReference type="GeneID" id="27074076"/>
<comment type="catalytic activity">
    <reaction evidence="8">
        <text>RNA(n) + a ribonucleoside 5'-triphosphate = RNA(n+1) + diphosphate</text>
        <dbReference type="Rhea" id="RHEA:21248"/>
        <dbReference type="Rhea" id="RHEA-COMP:14527"/>
        <dbReference type="Rhea" id="RHEA-COMP:17342"/>
        <dbReference type="ChEBI" id="CHEBI:33019"/>
        <dbReference type="ChEBI" id="CHEBI:61557"/>
        <dbReference type="ChEBI" id="CHEBI:140395"/>
        <dbReference type="EC" id="2.7.7.6"/>
    </reaction>
</comment>
<feature type="domain" description="RNA polymerase Rpb1" evidence="11">
    <location>
        <begin position="168"/>
        <end position="246"/>
    </location>
</feature>
<feature type="binding site" evidence="8">
    <location>
        <position position="400"/>
    </location>
    <ligand>
        <name>Zn(2+)</name>
        <dbReference type="ChEBI" id="CHEBI:29105"/>
    </ligand>
</feature>
<dbReference type="Pfam" id="PF04998">
    <property type="entry name" value="RNA_pol_Rpb1_5"/>
    <property type="match status" value="2"/>
</dbReference>
<feature type="domain" description="RNA polymerase Rpb1" evidence="9">
    <location>
        <begin position="66"/>
        <end position="139"/>
    </location>
</feature>
<keyword evidence="12" id="KW-0150">Chloroplast</keyword>
<dbReference type="InterPro" id="IPR038120">
    <property type="entry name" value="Rpb1_funnel_sf"/>
</dbReference>
<feature type="binding site" evidence="8">
    <location>
        <position position="297"/>
    </location>
    <ligand>
        <name>Zn(2+)</name>
        <dbReference type="ChEBI" id="CHEBI:29105"/>
    </ligand>
</feature>
<dbReference type="Gene3D" id="1.10.274.100">
    <property type="entry name" value="RNA polymerase Rpb1, domain 3"/>
    <property type="match status" value="1"/>
</dbReference>
<dbReference type="InterPro" id="IPR042102">
    <property type="entry name" value="RNA_pol_Rpb1_3_sf"/>
</dbReference>
<keyword evidence="4 8" id="KW-0548">Nucleotidyltransferase</keyword>
<dbReference type="InterPro" id="IPR007083">
    <property type="entry name" value="RNA_pol_Rpb1_4"/>
</dbReference>
<dbReference type="GO" id="GO:0009507">
    <property type="term" value="C:chloroplast"/>
    <property type="evidence" value="ECO:0007669"/>
    <property type="project" value="UniProtKB-SubCell"/>
</dbReference>
<dbReference type="SUPFAM" id="SSF64484">
    <property type="entry name" value="beta and beta-prime subunits of DNA dependent RNA-polymerase"/>
    <property type="match status" value="2"/>
</dbReference>
<feature type="domain" description="RNA polymerase Rpb1" evidence="10">
    <location>
        <begin position="249"/>
        <end position="553"/>
    </location>
</feature>
<dbReference type="Gene3D" id="1.10.150.390">
    <property type="match status" value="1"/>
</dbReference>
<evidence type="ECO:0000256" key="4">
    <source>
        <dbReference type="ARBA" id="ARBA00022695"/>
    </source>
</evidence>
<dbReference type="EC" id="2.7.7.6" evidence="8"/>
<dbReference type="InterPro" id="IPR007066">
    <property type="entry name" value="RNA_pol_Rpb1_3"/>
</dbReference>
<comment type="function">
    <text evidence="8">DNA-dependent RNA polymerase catalyzes the transcription of DNA into RNA using the four ribonucleoside triphosphates as substrates.</text>
</comment>
<evidence type="ECO:0000259" key="11">
    <source>
        <dbReference type="Pfam" id="PF05000"/>
    </source>
</evidence>
<dbReference type="InterPro" id="IPR012756">
    <property type="entry name" value="DNA-dir_RpoC2_beta_pp"/>
</dbReference>
<dbReference type="InterPro" id="IPR007081">
    <property type="entry name" value="RNA_pol_Rpb1_5"/>
</dbReference>
<comment type="similarity">
    <text evidence="8">Belongs to the RNA polymerase beta' chain family. RpoC2 subfamily.</text>
</comment>
<proteinExistence type="inferred from homology"/>
<evidence type="ECO:0000256" key="2">
    <source>
        <dbReference type="ARBA" id="ARBA00022640"/>
    </source>
</evidence>
<evidence type="ECO:0000256" key="7">
    <source>
        <dbReference type="ARBA" id="ARBA00023163"/>
    </source>
</evidence>
<dbReference type="GO" id="GO:0003677">
    <property type="term" value="F:DNA binding"/>
    <property type="evidence" value="ECO:0007669"/>
    <property type="project" value="UniProtKB-UniRule"/>
</dbReference>
<evidence type="ECO:0000313" key="12">
    <source>
        <dbReference type="EMBL" id="AMO01101.1"/>
    </source>
</evidence>
<feature type="domain" description="RNA polymerase Rpb1" evidence="10">
    <location>
        <begin position="2488"/>
        <end position="2536"/>
    </location>
</feature>
<name>A0A140HAA2_9CHLO</name>
<evidence type="ECO:0000256" key="5">
    <source>
        <dbReference type="ARBA" id="ARBA00022723"/>
    </source>
</evidence>
<dbReference type="PANTHER" id="PTHR19376:SF68">
    <property type="entry name" value="DNA-DIRECTED RNA POLYMERASE SUBUNIT BETA"/>
    <property type="match status" value="1"/>
</dbReference>
<dbReference type="GO" id="GO:0006351">
    <property type="term" value="P:DNA-templated transcription"/>
    <property type="evidence" value="ECO:0007669"/>
    <property type="project" value="UniProtKB-UniRule"/>
</dbReference>
<dbReference type="EMBL" id="KT199252">
    <property type="protein sequence ID" value="AMO01101.1"/>
    <property type="molecule type" value="Genomic_DNA"/>
</dbReference>
<protein>
    <recommendedName>
        <fullName evidence="8">DNA-directed RNA polymerase subunit beta''</fullName>
        <ecNumber evidence="8">2.7.7.6</ecNumber>
    </recommendedName>
    <alternativeName>
        <fullName evidence="8">PEP</fullName>
    </alternativeName>
    <alternativeName>
        <fullName evidence="8">Plastid-encoded RNA polymerase subunit beta''</fullName>
        <shortName evidence="8">RNA polymerase subunit beta''</shortName>
    </alternativeName>
</protein>